<reference evidence="1 2" key="1">
    <citation type="submission" date="2022-09" db="EMBL/GenBank/DDBJ databases">
        <authorList>
            <person name="Palmer J.M."/>
        </authorList>
    </citation>
    <scope>NUCLEOTIDE SEQUENCE [LARGE SCALE GENOMIC DNA]</scope>
    <source>
        <strain evidence="1 2">DSM 7382</strain>
    </source>
</reference>
<evidence type="ECO:0008006" key="3">
    <source>
        <dbReference type="Google" id="ProtNLM"/>
    </source>
</evidence>
<accession>A0AAW0GAU1</accession>
<dbReference type="EMBL" id="JASBNA010000006">
    <property type="protein sequence ID" value="KAK7690495.1"/>
    <property type="molecule type" value="Genomic_DNA"/>
</dbReference>
<evidence type="ECO:0000313" key="1">
    <source>
        <dbReference type="EMBL" id="KAK7690495.1"/>
    </source>
</evidence>
<proteinExistence type="predicted"/>
<dbReference type="AlphaFoldDB" id="A0AAW0GAU1"/>
<sequence>MYKDDNSQLEFELYDCPGKYWLSSRRTAFVSELRFLASKCLHPIPDYQCLSYAPDALNNKLIVTARRSTDSEIVAFTSAVILPIGPLPANRGHPSPSELFNIFHTGLTCISPDIRRQGMTIELFARISIFMTDRYPDGFWLTNLAEVPSSLVSISHYATQVFPSPSIIKPTATHLHIAKSISKYHRDALLISSDAVFDPDHFVFVGFNLPGPCFRKSRDDNRFHHRKMALNKIYRDLLGSEGNEVLQVGYISCGRIVEASNEEEMLHQPLLPLQVM</sequence>
<gene>
    <name evidence="1" type="ORF">QCA50_005593</name>
</gene>
<organism evidence="1 2">
    <name type="scientific">Cerrena zonata</name>
    <dbReference type="NCBI Taxonomy" id="2478898"/>
    <lineage>
        <taxon>Eukaryota</taxon>
        <taxon>Fungi</taxon>
        <taxon>Dikarya</taxon>
        <taxon>Basidiomycota</taxon>
        <taxon>Agaricomycotina</taxon>
        <taxon>Agaricomycetes</taxon>
        <taxon>Polyporales</taxon>
        <taxon>Cerrenaceae</taxon>
        <taxon>Cerrena</taxon>
    </lineage>
</organism>
<evidence type="ECO:0000313" key="2">
    <source>
        <dbReference type="Proteomes" id="UP001385951"/>
    </source>
</evidence>
<keyword evidence="2" id="KW-1185">Reference proteome</keyword>
<protein>
    <recommendedName>
        <fullName evidence="3">N-acetyltransferase domain-containing protein</fullName>
    </recommendedName>
</protein>
<comment type="caution">
    <text evidence="1">The sequence shown here is derived from an EMBL/GenBank/DDBJ whole genome shotgun (WGS) entry which is preliminary data.</text>
</comment>
<name>A0AAW0GAU1_9APHY</name>
<dbReference type="Proteomes" id="UP001385951">
    <property type="component" value="Unassembled WGS sequence"/>
</dbReference>